<accession>A0A0R0C1G5</accession>
<gene>
    <name evidence="5" type="ORF">ABB26_11250</name>
</gene>
<keyword evidence="2" id="KW-0238">DNA-binding</keyword>
<dbReference type="InterPro" id="IPR028978">
    <property type="entry name" value="Chorismate_lyase_/UTRA_dom_sf"/>
</dbReference>
<dbReference type="PRINTS" id="PR00035">
    <property type="entry name" value="HTHGNTR"/>
</dbReference>
<dbReference type="Proteomes" id="UP000050864">
    <property type="component" value="Unassembled WGS sequence"/>
</dbReference>
<dbReference type="InterPro" id="IPR050679">
    <property type="entry name" value="Bact_HTH_transcr_reg"/>
</dbReference>
<evidence type="ECO:0000256" key="3">
    <source>
        <dbReference type="ARBA" id="ARBA00023163"/>
    </source>
</evidence>
<dbReference type="EMBL" id="LDJI01000020">
    <property type="protein sequence ID" value="KRG63772.1"/>
    <property type="molecule type" value="Genomic_DNA"/>
</dbReference>
<dbReference type="SMART" id="SM00866">
    <property type="entry name" value="UTRA"/>
    <property type="match status" value="1"/>
</dbReference>
<name>A0A0R0C1G5_9GAMM</name>
<feature type="domain" description="HTH gntR-type" evidence="4">
    <location>
        <begin position="8"/>
        <end position="76"/>
    </location>
</feature>
<reference evidence="5 6" key="1">
    <citation type="submission" date="2015-05" db="EMBL/GenBank/DDBJ databases">
        <title>Genome sequencing and analysis of members of genus Stenotrophomonas.</title>
        <authorList>
            <person name="Patil P.P."/>
            <person name="Midha S."/>
            <person name="Patil P.B."/>
        </authorList>
    </citation>
    <scope>NUCLEOTIDE SEQUENCE [LARGE SCALE GENOMIC DNA]</scope>
    <source>
        <strain evidence="5 6">DSM 18929</strain>
    </source>
</reference>
<dbReference type="PANTHER" id="PTHR44846:SF1">
    <property type="entry name" value="MANNOSYL-D-GLYCERATE TRANSPORT_METABOLISM SYSTEM REPRESSOR MNGR-RELATED"/>
    <property type="match status" value="1"/>
</dbReference>
<keyword evidence="1" id="KW-0805">Transcription regulation</keyword>
<proteinExistence type="predicted"/>
<dbReference type="Gene3D" id="1.10.10.10">
    <property type="entry name" value="Winged helix-like DNA-binding domain superfamily/Winged helix DNA-binding domain"/>
    <property type="match status" value="1"/>
</dbReference>
<dbReference type="Pfam" id="PF00392">
    <property type="entry name" value="GntR"/>
    <property type="match status" value="1"/>
</dbReference>
<evidence type="ECO:0000313" key="6">
    <source>
        <dbReference type="Proteomes" id="UP000050864"/>
    </source>
</evidence>
<dbReference type="InterPro" id="IPR036390">
    <property type="entry name" value="WH_DNA-bd_sf"/>
</dbReference>
<dbReference type="AlphaFoldDB" id="A0A0R0C1G5"/>
<dbReference type="RefSeq" id="WP_057634103.1">
    <property type="nucleotide sequence ID" value="NZ_LDJI01000020.1"/>
</dbReference>
<dbReference type="GO" id="GO:0045892">
    <property type="term" value="P:negative regulation of DNA-templated transcription"/>
    <property type="evidence" value="ECO:0007669"/>
    <property type="project" value="TreeGrafter"/>
</dbReference>
<evidence type="ECO:0000256" key="2">
    <source>
        <dbReference type="ARBA" id="ARBA00023125"/>
    </source>
</evidence>
<dbReference type="InterPro" id="IPR000524">
    <property type="entry name" value="Tscrpt_reg_HTH_GntR"/>
</dbReference>
<dbReference type="STRING" id="405444.ABB26_11250"/>
<dbReference type="PATRIC" id="fig|405444.3.peg.1336"/>
<sequence>MTGTRRSKPRYAELGDLLQAAIEKGEYAVGTLLPTELELCERFSVSRHTARAALAQLISAGLVQRRPGAGTRVIAQSAAMRYEHEIDTVDLLMQYGNSTRLKVLEAQRLVADAAIAQRLDIAEGKEYLRLHCLRLEEQTREPIAVTEMLVPVRSGVPVDKLLDVAGAARAVARFLDPSRLSRVEQVFDAASFDAADAKLLDIKKTEPAMRVQRRYRDANGRLLLMAISLHPPGRFAYSMVLSRNHR</sequence>
<dbReference type="InterPro" id="IPR011663">
    <property type="entry name" value="UTRA"/>
</dbReference>
<evidence type="ECO:0000256" key="1">
    <source>
        <dbReference type="ARBA" id="ARBA00023015"/>
    </source>
</evidence>
<protein>
    <recommendedName>
        <fullName evidence="4">HTH gntR-type domain-containing protein</fullName>
    </recommendedName>
</protein>
<dbReference type="Gene3D" id="3.40.1410.10">
    <property type="entry name" value="Chorismate lyase-like"/>
    <property type="match status" value="1"/>
</dbReference>
<dbReference type="PANTHER" id="PTHR44846">
    <property type="entry name" value="MANNOSYL-D-GLYCERATE TRANSPORT/METABOLISM SYSTEM REPRESSOR MNGR-RELATED"/>
    <property type="match status" value="1"/>
</dbReference>
<keyword evidence="6" id="KW-1185">Reference proteome</keyword>
<dbReference type="GO" id="GO:0003677">
    <property type="term" value="F:DNA binding"/>
    <property type="evidence" value="ECO:0007669"/>
    <property type="project" value="UniProtKB-KW"/>
</dbReference>
<dbReference type="InterPro" id="IPR036388">
    <property type="entry name" value="WH-like_DNA-bd_sf"/>
</dbReference>
<dbReference type="CDD" id="cd07377">
    <property type="entry name" value="WHTH_GntR"/>
    <property type="match status" value="1"/>
</dbReference>
<evidence type="ECO:0000313" key="5">
    <source>
        <dbReference type="EMBL" id="KRG63772.1"/>
    </source>
</evidence>
<dbReference type="PROSITE" id="PS50949">
    <property type="entry name" value="HTH_GNTR"/>
    <property type="match status" value="1"/>
</dbReference>
<dbReference type="SMART" id="SM00345">
    <property type="entry name" value="HTH_GNTR"/>
    <property type="match status" value="1"/>
</dbReference>
<organism evidence="5 6">
    <name type="scientific">Stenotrophomonas humi</name>
    <dbReference type="NCBI Taxonomy" id="405444"/>
    <lineage>
        <taxon>Bacteria</taxon>
        <taxon>Pseudomonadati</taxon>
        <taxon>Pseudomonadota</taxon>
        <taxon>Gammaproteobacteria</taxon>
        <taxon>Lysobacterales</taxon>
        <taxon>Lysobacteraceae</taxon>
        <taxon>Stenotrophomonas</taxon>
    </lineage>
</organism>
<dbReference type="SUPFAM" id="SSF64288">
    <property type="entry name" value="Chorismate lyase-like"/>
    <property type="match status" value="1"/>
</dbReference>
<dbReference type="OrthoDB" id="5450856at2"/>
<keyword evidence="3" id="KW-0804">Transcription</keyword>
<dbReference type="SUPFAM" id="SSF46785">
    <property type="entry name" value="Winged helix' DNA-binding domain"/>
    <property type="match status" value="1"/>
</dbReference>
<evidence type="ECO:0000259" key="4">
    <source>
        <dbReference type="PROSITE" id="PS50949"/>
    </source>
</evidence>
<dbReference type="Pfam" id="PF07702">
    <property type="entry name" value="UTRA"/>
    <property type="match status" value="1"/>
</dbReference>
<comment type="caution">
    <text evidence="5">The sequence shown here is derived from an EMBL/GenBank/DDBJ whole genome shotgun (WGS) entry which is preliminary data.</text>
</comment>
<dbReference type="GO" id="GO:0003700">
    <property type="term" value="F:DNA-binding transcription factor activity"/>
    <property type="evidence" value="ECO:0007669"/>
    <property type="project" value="InterPro"/>
</dbReference>